<accession>A0A166U6E3</accession>
<dbReference type="OrthoDB" id="5124663at2759"/>
<sequence length="248" mass="27188">MRLLSSHIWSSPLGVPKATSADSLVGRPCSSVRRSLILLQQHRGYAKTPGRRVKRFVPDDAAGFVKPNGVFFTTREHVAFLSRHSIEMDNGCMAPFGGGHELSRLCSRATATLAYSPRHVINPYDLRFFGPRGHPLAPMKREQYAVKAQREPLWVFVTSAGGASAVVRRTAQGRLMRSIHRALRDLGYHASSSATARAAQTGLVAVESTGIRGTLWITIYNSVRAADQCFDEFGRSIAEALAAHCKTQ</sequence>
<dbReference type="EMBL" id="AZGY01000002">
    <property type="protein sequence ID" value="OAA32117.1"/>
    <property type="molecule type" value="Genomic_DNA"/>
</dbReference>
<protein>
    <submittedName>
        <fullName evidence="1">Uncharacterized protein</fullName>
    </submittedName>
</protein>
<keyword evidence="2" id="KW-1185">Reference proteome</keyword>
<evidence type="ECO:0000313" key="2">
    <source>
        <dbReference type="Proteomes" id="UP000078544"/>
    </source>
</evidence>
<gene>
    <name evidence="1" type="ORF">AAL_01449</name>
</gene>
<comment type="caution">
    <text evidence="1">The sequence shown here is derived from an EMBL/GenBank/DDBJ whole genome shotgun (WGS) entry which is preliminary data.</text>
</comment>
<organism evidence="1 2">
    <name type="scientific">Moelleriella libera RCEF 2490</name>
    <dbReference type="NCBI Taxonomy" id="1081109"/>
    <lineage>
        <taxon>Eukaryota</taxon>
        <taxon>Fungi</taxon>
        <taxon>Dikarya</taxon>
        <taxon>Ascomycota</taxon>
        <taxon>Pezizomycotina</taxon>
        <taxon>Sordariomycetes</taxon>
        <taxon>Hypocreomycetidae</taxon>
        <taxon>Hypocreales</taxon>
        <taxon>Clavicipitaceae</taxon>
        <taxon>Moelleriella</taxon>
    </lineage>
</organism>
<name>A0A166U6E3_9HYPO</name>
<evidence type="ECO:0000313" key="1">
    <source>
        <dbReference type="EMBL" id="OAA32117.1"/>
    </source>
</evidence>
<reference evidence="1 2" key="1">
    <citation type="journal article" date="2016" name="Genome Biol. Evol.">
        <title>Divergent and convergent evolution of fungal pathogenicity.</title>
        <authorList>
            <person name="Shang Y."/>
            <person name="Xiao G."/>
            <person name="Zheng P."/>
            <person name="Cen K."/>
            <person name="Zhan S."/>
            <person name="Wang C."/>
        </authorList>
    </citation>
    <scope>NUCLEOTIDE SEQUENCE [LARGE SCALE GENOMIC DNA]</scope>
    <source>
        <strain evidence="1 2">RCEF 2490</strain>
    </source>
</reference>
<proteinExistence type="predicted"/>
<dbReference type="AlphaFoldDB" id="A0A166U6E3"/>
<dbReference type="Proteomes" id="UP000078544">
    <property type="component" value="Unassembled WGS sequence"/>
</dbReference>